<feature type="chain" id="PRO_5041669405" evidence="2">
    <location>
        <begin position="23"/>
        <end position="187"/>
    </location>
</feature>
<evidence type="ECO:0000256" key="1">
    <source>
        <dbReference type="SAM" id="Coils"/>
    </source>
</evidence>
<feature type="signal peptide" evidence="2">
    <location>
        <begin position="1"/>
        <end position="22"/>
    </location>
</feature>
<dbReference type="RefSeq" id="WP_308913257.1">
    <property type="nucleotide sequence ID" value="NZ_JAVGVR010000001.1"/>
</dbReference>
<keyword evidence="1" id="KW-0175">Coiled coil</keyword>
<evidence type="ECO:0000256" key="2">
    <source>
        <dbReference type="SAM" id="SignalP"/>
    </source>
</evidence>
<feature type="coiled-coil region" evidence="1">
    <location>
        <begin position="153"/>
        <end position="187"/>
    </location>
</feature>
<evidence type="ECO:0000313" key="4">
    <source>
        <dbReference type="Proteomes" id="UP001178888"/>
    </source>
</evidence>
<reference evidence="3" key="1">
    <citation type="submission" date="2023-08" db="EMBL/GenBank/DDBJ databases">
        <title>Nitrogen cycling bacteria in agricultural field soils.</title>
        <authorList>
            <person name="Jang J."/>
        </authorList>
    </citation>
    <scope>NUCLEOTIDE SEQUENCE</scope>
    <source>
        <strain evidence="3">PS3-36</strain>
    </source>
</reference>
<keyword evidence="4" id="KW-1185">Reference proteome</keyword>
<gene>
    <name evidence="3" type="ORF">RCG21_13295</name>
</gene>
<dbReference type="EMBL" id="JAVGVR010000001">
    <property type="protein sequence ID" value="MDQ6597321.1"/>
    <property type="molecule type" value="Genomic_DNA"/>
</dbReference>
<evidence type="ECO:0000313" key="3">
    <source>
        <dbReference type="EMBL" id="MDQ6597321.1"/>
    </source>
</evidence>
<keyword evidence="2" id="KW-0732">Signal</keyword>
<accession>A0AA90R7F6</accession>
<organism evidence="3 4">
    <name type="scientific">Bacillus salipaludis</name>
    <dbReference type="NCBI Taxonomy" id="2547811"/>
    <lineage>
        <taxon>Bacteria</taxon>
        <taxon>Bacillati</taxon>
        <taxon>Bacillota</taxon>
        <taxon>Bacilli</taxon>
        <taxon>Bacillales</taxon>
        <taxon>Bacillaceae</taxon>
        <taxon>Bacillus</taxon>
    </lineage>
</organism>
<dbReference type="AlphaFoldDB" id="A0AA90R7F6"/>
<name>A0AA90R7F6_9BACI</name>
<dbReference type="Proteomes" id="UP001178888">
    <property type="component" value="Unassembled WGS sequence"/>
</dbReference>
<sequence>MKNKLFVLILGLFLAVPGLASAHKHIPVDHEGHDIHKEDCCDKDNHRHHFMHGDWKAKMAAREGKILGWVNQYTPEKKEAWTKMFSEKKVLMMIWLSPQNAAKREQWKKERMEKMEKFRKQYDEGKITKEEFLKKVHGGKDMSHWQTYHEIEEAVAEKNNEEAKKYLNQLLEQYKAHNQMLKDLMAK</sequence>
<proteinExistence type="predicted"/>
<comment type="caution">
    <text evidence="3">The sequence shown here is derived from an EMBL/GenBank/DDBJ whole genome shotgun (WGS) entry which is preliminary data.</text>
</comment>
<protein>
    <submittedName>
        <fullName evidence="3">Uncharacterized protein</fullName>
    </submittedName>
</protein>